<organism evidence="3 4">
    <name type="scientific">Tersicoccus phoenicis</name>
    <dbReference type="NCBI Taxonomy" id="554083"/>
    <lineage>
        <taxon>Bacteria</taxon>
        <taxon>Bacillati</taxon>
        <taxon>Actinomycetota</taxon>
        <taxon>Actinomycetes</taxon>
        <taxon>Micrococcales</taxon>
        <taxon>Micrococcaceae</taxon>
        <taxon>Tersicoccus</taxon>
    </lineage>
</organism>
<dbReference type="Pfam" id="PF05016">
    <property type="entry name" value="ParE_toxin"/>
    <property type="match status" value="1"/>
</dbReference>
<keyword evidence="2" id="KW-1277">Toxin-antitoxin system</keyword>
<proteinExistence type="inferred from homology"/>
<accession>A0A1R1LN81</accession>
<dbReference type="STRING" id="554083.BKD30_01450"/>
<comment type="similarity">
    <text evidence="1">Belongs to the RelE toxin family.</text>
</comment>
<reference evidence="3 4" key="1">
    <citation type="submission" date="2016-12" db="EMBL/GenBank/DDBJ databases">
        <title>Draft genome of Tersicoccus phoenicis 1P05MA.</title>
        <authorList>
            <person name="Nakajima Y."/>
            <person name="Yoshizawa S."/>
            <person name="Nakamura K."/>
            <person name="Ogura Y."/>
            <person name="Hayashi T."/>
            <person name="Kogure K."/>
        </authorList>
    </citation>
    <scope>NUCLEOTIDE SEQUENCE [LARGE SCALE GENOMIC DNA]</scope>
    <source>
        <strain evidence="3 4">1p05MA</strain>
    </source>
</reference>
<dbReference type="Proteomes" id="UP000187085">
    <property type="component" value="Unassembled WGS sequence"/>
</dbReference>
<dbReference type="AlphaFoldDB" id="A0A1R1LN81"/>
<dbReference type="OrthoDB" id="5326046at2"/>
<dbReference type="InterPro" id="IPR035093">
    <property type="entry name" value="RelE/ParE_toxin_dom_sf"/>
</dbReference>
<keyword evidence="4" id="KW-1185">Reference proteome</keyword>
<gene>
    <name evidence="3" type="ORF">BKD30_01450</name>
</gene>
<evidence type="ECO:0000256" key="2">
    <source>
        <dbReference type="ARBA" id="ARBA00022649"/>
    </source>
</evidence>
<dbReference type="Gene3D" id="3.30.2310.20">
    <property type="entry name" value="RelE-like"/>
    <property type="match status" value="1"/>
</dbReference>
<dbReference type="PANTHER" id="PTHR35601:SF1">
    <property type="entry name" value="TOXIN RELE"/>
    <property type="match status" value="1"/>
</dbReference>
<dbReference type="PANTHER" id="PTHR35601">
    <property type="entry name" value="TOXIN RELE"/>
    <property type="match status" value="1"/>
</dbReference>
<protein>
    <submittedName>
        <fullName evidence="3">Addiction module toxin RelE</fullName>
    </submittedName>
</protein>
<name>A0A1R1LN81_9MICC</name>
<dbReference type="EMBL" id="MRDE01000007">
    <property type="protein sequence ID" value="OMH29018.1"/>
    <property type="molecule type" value="Genomic_DNA"/>
</dbReference>
<dbReference type="RefSeq" id="WP_076701004.1">
    <property type="nucleotide sequence ID" value="NZ_MRDE01000007.1"/>
</dbReference>
<comment type="caution">
    <text evidence="3">The sequence shown here is derived from an EMBL/GenBank/DDBJ whole genome shotgun (WGS) entry which is preliminary data.</text>
</comment>
<evidence type="ECO:0000313" key="3">
    <source>
        <dbReference type="EMBL" id="OMH29018.1"/>
    </source>
</evidence>
<dbReference type="InterPro" id="IPR007712">
    <property type="entry name" value="RelE/ParE_toxin"/>
</dbReference>
<dbReference type="SUPFAM" id="SSF143011">
    <property type="entry name" value="RelE-like"/>
    <property type="match status" value="1"/>
</dbReference>
<evidence type="ECO:0000256" key="1">
    <source>
        <dbReference type="ARBA" id="ARBA00006226"/>
    </source>
</evidence>
<sequence length="90" mass="10558">MSRWRLSTSPQFDKAARRLDRAVLRRVKAYLDAVCALDDPRQRGRGLTGDLAGYWRYRVDDWRVIVEIRDAELVIIAVGLGHRSEIYRDR</sequence>
<dbReference type="NCBIfam" id="TIGR02385">
    <property type="entry name" value="RelE_StbE"/>
    <property type="match status" value="1"/>
</dbReference>
<evidence type="ECO:0000313" key="4">
    <source>
        <dbReference type="Proteomes" id="UP000187085"/>
    </source>
</evidence>